<dbReference type="Proteomes" id="UP000608420">
    <property type="component" value="Unassembled WGS sequence"/>
</dbReference>
<proteinExistence type="predicted"/>
<evidence type="ECO:0000313" key="2">
    <source>
        <dbReference type="Proteomes" id="UP000608420"/>
    </source>
</evidence>
<dbReference type="EMBL" id="BMIW01000008">
    <property type="protein sequence ID" value="GGF95346.1"/>
    <property type="molecule type" value="Genomic_DNA"/>
</dbReference>
<keyword evidence="2" id="KW-1185">Reference proteome</keyword>
<organism evidence="1 2">
    <name type="scientific">Paenibacillus aceti</name>
    <dbReference type="NCBI Taxonomy" id="1820010"/>
    <lineage>
        <taxon>Bacteria</taxon>
        <taxon>Bacillati</taxon>
        <taxon>Bacillota</taxon>
        <taxon>Bacilli</taxon>
        <taxon>Bacillales</taxon>
        <taxon>Paenibacillaceae</taxon>
        <taxon>Paenibacillus</taxon>
    </lineage>
</organism>
<reference evidence="2" key="1">
    <citation type="journal article" date="2019" name="Int. J. Syst. Evol. Microbiol.">
        <title>The Global Catalogue of Microorganisms (GCM) 10K type strain sequencing project: providing services to taxonomists for standard genome sequencing and annotation.</title>
        <authorList>
            <consortium name="The Broad Institute Genomics Platform"/>
            <consortium name="The Broad Institute Genome Sequencing Center for Infectious Disease"/>
            <person name="Wu L."/>
            <person name="Ma J."/>
        </authorList>
    </citation>
    <scope>NUCLEOTIDE SEQUENCE [LARGE SCALE GENOMIC DNA]</scope>
    <source>
        <strain evidence="2">CGMCC 1.15420</strain>
    </source>
</reference>
<protein>
    <recommendedName>
        <fullName evidence="3">SHOCT domain-containing protein</fullName>
    </recommendedName>
</protein>
<name>A0ABQ1VSG2_9BACL</name>
<comment type="caution">
    <text evidence="1">The sequence shown here is derived from an EMBL/GenBank/DDBJ whole genome shotgun (WGS) entry which is preliminary data.</text>
</comment>
<evidence type="ECO:0008006" key="3">
    <source>
        <dbReference type="Google" id="ProtNLM"/>
    </source>
</evidence>
<accession>A0ABQ1VSG2</accession>
<sequence length="131" mass="14286">MNIKRVMIVGTMVVVISFGNSVLNGSVTSASPLARVSTADHRAAEKDALLAALNQSSDEELYEELFEGKSLHDIAAAQGGDIDEVIELQTRQLSQQLDERLRNGSISAKQYQAHQEELKEIVKQSVLTSFG</sequence>
<gene>
    <name evidence="1" type="ORF">GCM10010913_16180</name>
</gene>
<evidence type="ECO:0000313" key="1">
    <source>
        <dbReference type="EMBL" id="GGF95346.1"/>
    </source>
</evidence>
<dbReference type="RefSeq" id="WP_120462013.1">
    <property type="nucleotide sequence ID" value="NZ_BMIW01000008.1"/>
</dbReference>